<evidence type="ECO:0000313" key="2">
    <source>
        <dbReference type="EMBL" id="SMF18002.1"/>
    </source>
</evidence>
<protein>
    <submittedName>
        <fullName evidence="2">Hemerythrin HHE cation binding domain-containing protein</fullName>
    </submittedName>
</protein>
<gene>
    <name evidence="2" type="ORF">SAMN06296036_106155</name>
</gene>
<accession>A0A1Y6BMG3</accession>
<keyword evidence="3" id="KW-1185">Reference proteome</keyword>
<reference evidence="3" key="1">
    <citation type="submission" date="2017-04" db="EMBL/GenBank/DDBJ databases">
        <authorList>
            <person name="Varghese N."/>
            <person name="Submissions S."/>
        </authorList>
    </citation>
    <scope>NUCLEOTIDE SEQUENCE [LARGE SCALE GENOMIC DNA]</scope>
    <source>
        <strain evidence="3">RKEM611</strain>
    </source>
</reference>
<dbReference type="InterPro" id="IPR012312">
    <property type="entry name" value="Hemerythrin-like"/>
</dbReference>
<dbReference type="Gene3D" id="1.20.120.520">
    <property type="entry name" value="nmb1532 protein domain like"/>
    <property type="match status" value="1"/>
</dbReference>
<sequence>MDSTIFEELRNDHQKQRTLVQILAKTSGDSEGRREIFEKLKNELEAHAAAEEKTLYAEMMRYDNTLEKARHSVAEHKELDDLLEKMEETDYSSPAWIAIAKNLEERLIHHLNEEEQEVFKSAGYALGKESKQLLGKQYVQEMQVLR</sequence>
<dbReference type="STRING" id="1513793.SAMN06296036_106155"/>
<evidence type="ECO:0000313" key="3">
    <source>
        <dbReference type="Proteomes" id="UP000192907"/>
    </source>
</evidence>
<dbReference type="PANTHER" id="PTHR35585">
    <property type="entry name" value="HHE DOMAIN PROTEIN (AFU_ORTHOLOGUE AFUA_4G00730)"/>
    <property type="match status" value="1"/>
</dbReference>
<dbReference type="Proteomes" id="UP000192907">
    <property type="component" value="Unassembled WGS sequence"/>
</dbReference>
<dbReference type="Pfam" id="PF01814">
    <property type="entry name" value="Hemerythrin"/>
    <property type="match status" value="1"/>
</dbReference>
<dbReference type="PANTHER" id="PTHR35585:SF1">
    <property type="entry name" value="HHE DOMAIN PROTEIN (AFU_ORTHOLOGUE AFUA_4G00730)"/>
    <property type="match status" value="1"/>
</dbReference>
<proteinExistence type="predicted"/>
<dbReference type="RefSeq" id="WP_132317843.1">
    <property type="nucleotide sequence ID" value="NZ_FWZT01000006.1"/>
</dbReference>
<dbReference type="AlphaFoldDB" id="A0A1Y6BMG3"/>
<evidence type="ECO:0000259" key="1">
    <source>
        <dbReference type="Pfam" id="PF01814"/>
    </source>
</evidence>
<dbReference type="OrthoDB" id="5523420at2"/>
<feature type="domain" description="Hemerythrin-like" evidence="1">
    <location>
        <begin position="4"/>
        <end position="120"/>
    </location>
</feature>
<organism evidence="2 3">
    <name type="scientific">Pseudobacteriovorax antillogorgiicola</name>
    <dbReference type="NCBI Taxonomy" id="1513793"/>
    <lineage>
        <taxon>Bacteria</taxon>
        <taxon>Pseudomonadati</taxon>
        <taxon>Bdellovibrionota</taxon>
        <taxon>Oligoflexia</taxon>
        <taxon>Oligoflexales</taxon>
        <taxon>Pseudobacteriovoracaceae</taxon>
        <taxon>Pseudobacteriovorax</taxon>
    </lineage>
</organism>
<dbReference type="EMBL" id="FWZT01000006">
    <property type="protein sequence ID" value="SMF18002.1"/>
    <property type="molecule type" value="Genomic_DNA"/>
</dbReference>
<name>A0A1Y6BMG3_9BACT</name>